<comment type="caution">
    <text evidence="2">The sequence shown here is derived from an EMBL/GenBank/DDBJ whole genome shotgun (WGS) entry which is preliminary data.</text>
</comment>
<sequence length="168" mass="18358">MSYPEWKKKTDGAEEGTRESLFHVAEMKREGGMRRSGVVGSDYSAASLTFDGKLNKPNLTAHIHSHTRLPQRLVAFGLYSKTRNSTCSLAASCSPLDSLFNHSLDLLLISSWKLGTDHVISIIFKGILGLNFLLELLIIGLGFLCLISSLDNLPLSFCPMVLSSAETA</sequence>
<keyword evidence="1" id="KW-0812">Transmembrane</keyword>
<name>A0ABR2U8C8_9ROSI</name>
<gene>
    <name evidence="2" type="ORF">V6N11_051793</name>
</gene>
<keyword evidence="1" id="KW-0472">Membrane</keyword>
<organism evidence="2 3">
    <name type="scientific">Hibiscus sabdariffa</name>
    <name type="common">roselle</name>
    <dbReference type="NCBI Taxonomy" id="183260"/>
    <lineage>
        <taxon>Eukaryota</taxon>
        <taxon>Viridiplantae</taxon>
        <taxon>Streptophyta</taxon>
        <taxon>Embryophyta</taxon>
        <taxon>Tracheophyta</taxon>
        <taxon>Spermatophyta</taxon>
        <taxon>Magnoliopsida</taxon>
        <taxon>eudicotyledons</taxon>
        <taxon>Gunneridae</taxon>
        <taxon>Pentapetalae</taxon>
        <taxon>rosids</taxon>
        <taxon>malvids</taxon>
        <taxon>Malvales</taxon>
        <taxon>Malvaceae</taxon>
        <taxon>Malvoideae</taxon>
        <taxon>Hibiscus</taxon>
    </lineage>
</organism>
<feature type="transmembrane region" description="Helical" evidence="1">
    <location>
        <begin position="128"/>
        <end position="150"/>
    </location>
</feature>
<keyword evidence="1" id="KW-1133">Transmembrane helix</keyword>
<reference evidence="2 3" key="1">
    <citation type="journal article" date="2024" name="G3 (Bethesda)">
        <title>Genome assembly of Hibiscus sabdariffa L. provides insights into metabolisms of medicinal natural products.</title>
        <authorList>
            <person name="Kim T."/>
        </authorList>
    </citation>
    <scope>NUCLEOTIDE SEQUENCE [LARGE SCALE GENOMIC DNA]</scope>
    <source>
        <strain evidence="2">TK-2024</strain>
        <tissue evidence="2">Old leaves</tissue>
    </source>
</reference>
<accession>A0ABR2U8C8</accession>
<evidence type="ECO:0000256" key="1">
    <source>
        <dbReference type="SAM" id="Phobius"/>
    </source>
</evidence>
<proteinExistence type="predicted"/>
<dbReference type="Proteomes" id="UP001396334">
    <property type="component" value="Unassembled WGS sequence"/>
</dbReference>
<keyword evidence="3" id="KW-1185">Reference proteome</keyword>
<dbReference type="EMBL" id="JBBPBN010000001">
    <property type="protein sequence ID" value="KAK9045890.1"/>
    <property type="molecule type" value="Genomic_DNA"/>
</dbReference>
<evidence type="ECO:0000313" key="3">
    <source>
        <dbReference type="Proteomes" id="UP001396334"/>
    </source>
</evidence>
<protein>
    <submittedName>
        <fullName evidence="2">Uncharacterized protein</fullName>
    </submittedName>
</protein>
<evidence type="ECO:0000313" key="2">
    <source>
        <dbReference type="EMBL" id="KAK9045890.1"/>
    </source>
</evidence>